<name>A0AAI9VHU8_9PEZI</name>
<feature type="region of interest" description="Disordered" evidence="1">
    <location>
        <begin position="1407"/>
        <end position="1431"/>
    </location>
</feature>
<feature type="signal peptide" evidence="3">
    <location>
        <begin position="1"/>
        <end position="19"/>
    </location>
</feature>
<evidence type="ECO:0000256" key="3">
    <source>
        <dbReference type="SAM" id="SignalP"/>
    </source>
</evidence>
<feature type="transmembrane region" description="Helical" evidence="2">
    <location>
        <begin position="167"/>
        <end position="189"/>
    </location>
</feature>
<feature type="chain" id="PRO_5042540311" evidence="3">
    <location>
        <begin position="20"/>
        <end position="1560"/>
    </location>
</feature>
<keyword evidence="2" id="KW-0472">Membrane</keyword>
<keyword evidence="2" id="KW-1133">Transmembrane helix</keyword>
<evidence type="ECO:0000256" key="1">
    <source>
        <dbReference type="SAM" id="MobiDB-lite"/>
    </source>
</evidence>
<gene>
    <name evidence="4" type="ORF">CCUS01_15194</name>
</gene>
<dbReference type="Proteomes" id="UP001239213">
    <property type="component" value="Unassembled WGS sequence"/>
</dbReference>
<feature type="compositionally biased region" description="Gly residues" evidence="1">
    <location>
        <begin position="852"/>
        <end position="862"/>
    </location>
</feature>
<comment type="caution">
    <text evidence="4">The sequence shown here is derived from an EMBL/GenBank/DDBJ whole genome shotgun (WGS) entry which is preliminary data.</text>
</comment>
<accession>A0AAI9VHU8</accession>
<feature type="transmembrane region" description="Helical" evidence="2">
    <location>
        <begin position="346"/>
        <end position="364"/>
    </location>
</feature>
<protein>
    <submittedName>
        <fullName evidence="4">Uncharacterized protein</fullName>
    </submittedName>
</protein>
<keyword evidence="5" id="KW-1185">Reference proteome</keyword>
<feature type="compositionally biased region" description="Gly residues" evidence="1">
    <location>
        <begin position="827"/>
        <end position="837"/>
    </location>
</feature>
<keyword evidence="2" id="KW-0812">Transmembrane</keyword>
<evidence type="ECO:0000256" key="2">
    <source>
        <dbReference type="SAM" id="Phobius"/>
    </source>
</evidence>
<dbReference type="EMBL" id="MPDP01000064">
    <property type="protein sequence ID" value="KAK1486289.1"/>
    <property type="molecule type" value="Genomic_DNA"/>
</dbReference>
<evidence type="ECO:0000313" key="5">
    <source>
        <dbReference type="Proteomes" id="UP001239213"/>
    </source>
</evidence>
<evidence type="ECO:0000313" key="4">
    <source>
        <dbReference type="EMBL" id="KAK1486289.1"/>
    </source>
</evidence>
<proteinExistence type="predicted"/>
<organism evidence="4 5">
    <name type="scientific">Colletotrichum cuscutae</name>
    <dbReference type="NCBI Taxonomy" id="1209917"/>
    <lineage>
        <taxon>Eukaryota</taxon>
        <taxon>Fungi</taxon>
        <taxon>Dikarya</taxon>
        <taxon>Ascomycota</taxon>
        <taxon>Pezizomycotina</taxon>
        <taxon>Sordariomycetes</taxon>
        <taxon>Hypocreomycetidae</taxon>
        <taxon>Glomerellales</taxon>
        <taxon>Glomerellaceae</taxon>
        <taxon>Colletotrichum</taxon>
        <taxon>Colletotrichum acutatum species complex</taxon>
    </lineage>
</organism>
<feature type="region of interest" description="Disordered" evidence="1">
    <location>
        <begin position="816"/>
        <end position="862"/>
    </location>
</feature>
<feature type="transmembrane region" description="Helical" evidence="2">
    <location>
        <begin position="276"/>
        <end position="293"/>
    </location>
</feature>
<feature type="compositionally biased region" description="Basic and acidic residues" evidence="1">
    <location>
        <begin position="841"/>
        <end position="851"/>
    </location>
</feature>
<sequence length="1560" mass="171651">MHCSLLVLVLVLPLLPATSHPSSRGLSSGLRIATYLPLHTFLAPASPFPAALGSKIFYSSTPSEDTRWQCGKSADLSLIRCFLRSPYLPFSLCSGVSDATTRRARPKRRDLPGLALPCLALPYLLPCTVPDLGIIPYYPFPPHPFLVTWRTFSREAGGGGGGGRPTLGGGVFLCNSLISPLLAWFVMGGRTGGGKPSRKWMKFEAEEEKGRIALLENRGAAMTNCHPVPHPPPPASPLVRTRLAIVTFGNAVVWRPSFPESTPSGRRKGQTAETNVLCHLGFLPLMAGWHIPIPPGPLFFPLLQRSRRQPMTGVGAGAGAGLGLGADIGVGAGCRASFRHTPLGQALFFLLFFFACDGIVYFPFPPLLRTIVAWNLLRSCLVAAPVSLRAPSWVSLRIAVFFLSLFFSLPCQIQGVWITLLHLRDTGSPRYEGECVFRTPASSSPFPMINRRRHAVRLAEKQNEEPTMETIGEKEATTANYTVGGKAKTRYTAWLASFSRHELASCATDETDDPTPARRTRLVSLSLSRVLSRLLSAGLAGSRGCALCYDTSALLFFFLSFRARPFLRACHLGREELDLKRREGQFSARVQRGRGRRPRSLAKVYRAPPPIPSPGHPTGLDLTMNSALVLVLALPGLVLSLPQESSCRGPPAGLWGLAGAGVDVDGPSLDAHGQAGRIRRRLTCRVTFSFEGGKRQFDHLILGFFLHFTMGWLDGMYGDPLDVALVWTVGISSHYRREARKQVFDAKRDFRTMSCFPELGGLGLDSGLGRDDIPRLPNHPLIRAPFRRNMFVLRKREGVDPGPPCPVPCSLHAPAVRRSSDLRDKGGGGGGGGGAGGRTNKNFEELKKGEKGGGGFGGGGGGGGLGLHEREAKKDEGFVDLVCSLWMRGNVIAMQFSFSSGFNLRGCYVPGEINTKDERTTWMKIRPFSSSRGISCRFWLPGGRLLRFVVRRDKPDVCLDLEVIRMVASRSNVRHSEVAKLSKAAPPVTSSANRGAPNLLLVSTACDVEHELFDGKGAKKNLELSALRNIFTSLEDMIGRVSQVPLTCYDPSIHLVTSSPICLFGAQHFPTDRRDYTKDHEYLGMIRETHKIEREGCNITYISHLRSLAVQKAFRLQSPIRIEVVDSKPLPVKTRFTLLPHLEPAGTGLGYHDKSIRGIISDLYKIMDCYRTYMEASAENLMTSRMTGDHIHRINFGINGVLSISKPRDVTAFISRYLMCYTASLTETLVFISPMPPVCRAENTRKDGFRRTTYSRSNLPLNHAPGHESAMVALTRQPMSNTAQGLTVDFEVCSRLLTVTLARIRETCSVKPFALIPSKPSTRRGKPVAMPPLERGSHYFWSSYITKHVARPRLVTIEFSAIVYIPNKSKSSSMIDDKAFHFLTTPTAFNHSQPPLRIFDTRRNVVTDPSVSAGGPTEPSEEPRDPPLRGPPIIVALPDLGQNPHGITHLTIKSAAGWGREFKPPTDHVPFLKFLLWTDRVGGERSLQFNNLEKMSQSASGLWDILPAMAILSPHAEGMQKTRRITFEVENILEGIQPNSLLERLKHLQENEIKKINCLK</sequence>
<feature type="transmembrane region" description="Helical" evidence="2">
    <location>
        <begin position="111"/>
        <end position="138"/>
    </location>
</feature>
<keyword evidence="3" id="KW-0732">Signal</keyword>
<feature type="transmembrane region" description="Helical" evidence="2">
    <location>
        <begin position="400"/>
        <end position="420"/>
    </location>
</feature>
<reference evidence="4" key="1">
    <citation type="submission" date="2016-11" db="EMBL/GenBank/DDBJ databases">
        <title>The genome sequence of Colletotrichum cuscutae.</title>
        <authorList>
            <person name="Baroncelli R."/>
        </authorList>
    </citation>
    <scope>NUCLEOTIDE SEQUENCE</scope>
    <source>
        <strain evidence="4">IMI 304802</strain>
    </source>
</reference>